<comment type="caution">
    <text evidence="1">The sequence shown here is derived from an EMBL/GenBank/DDBJ whole genome shotgun (WGS) entry which is preliminary data.</text>
</comment>
<dbReference type="AlphaFoldDB" id="A0A0F9D641"/>
<dbReference type="EMBL" id="LAZR01030294">
    <property type="protein sequence ID" value="KKL57054.1"/>
    <property type="molecule type" value="Genomic_DNA"/>
</dbReference>
<organism evidence="1">
    <name type="scientific">marine sediment metagenome</name>
    <dbReference type="NCBI Taxonomy" id="412755"/>
    <lineage>
        <taxon>unclassified sequences</taxon>
        <taxon>metagenomes</taxon>
        <taxon>ecological metagenomes</taxon>
    </lineage>
</organism>
<name>A0A0F9D641_9ZZZZ</name>
<gene>
    <name evidence="1" type="ORF">LCGC14_2239230</name>
</gene>
<accession>A0A0F9D641</accession>
<protein>
    <submittedName>
        <fullName evidence="1">Uncharacterized protein</fullName>
    </submittedName>
</protein>
<sequence>MTNHNKWQCLVCGRKIGYHYSGAAVNHMFMHVRRGECVSEFIRSKESVFESRYAFYLAGGGRRIA</sequence>
<proteinExistence type="predicted"/>
<reference evidence="1" key="1">
    <citation type="journal article" date="2015" name="Nature">
        <title>Complex archaea that bridge the gap between prokaryotes and eukaryotes.</title>
        <authorList>
            <person name="Spang A."/>
            <person name="Saw J.H."/>
            <person name="Jorgensen S.L."/>
            <person name="Zaremba-Niedzwiedzka K."/>
            <person name="Martijn J."/>
            <person name="Lind A.E."/>
            <person name="van Eijk R."/>
            <person name="Schleper C."/>
            <person name="Guy L."/>
            <person name="Ettema T.J."/>
        </authorList>
    </citation>
    <scope>NUCLEOTIDE SEQUENCE</scope>
</reference>
<evidence type="ECO:0000313" key="1">
    <source>
        <dbReference type="EMBL" id="KKL57054.1"/>
    </source>
</evidence>